<reference evidence="2" key="1">
    <citation type="submission" date="2021-02" db="EMBL/GenBank/DDBJ databases">
        <authorList>
            <person name="Nowell W R."/>
        </authorList>
    </citation>
    <scope>NUCLEOTIDE SEQUENCE</scope>
</reference>
<comment type="caution">
    <text evidence="2">The sequence shown here is derived from an EMBL/GenBank/DDBJ whole genome shotgun (WGS) entry which is preliminary data.</text>
</comment>
<evidence type="ECO:0000313" key="4">
    <source>
        <dbReference type="Proteomes" id="UP000663832"/>
    </source>
</evidence>
<protein>
    <submittedName>
        <fullName evidence="2">Uncharacterized protein</fullName>
    </submittedName>
</protein>
<feature type="transmembrane region" description="Helical" evidence="1">
    <location>
        <begin position="37"/>
        <end position="56"/>
    </location>
</feature>
<keyword evidence="1" id="KW-0472">Membrane</keyword>
<evidence type="ECO:0000313" key="3">
    <source>
        <dbReference type="EMBL" id="CAF0997844.1"/>
    </source>
</evidence>
<keyword evidence="4" id="KW-1185">Reference proteome</keyword>
<dbReference type="AlphaFoldDB" id="A0A814FE31"/>
<proteinExistence type="predicted"/>
<keyword evidence="1" id="KW-1133">Transmembrane helix</keyword>
<sequence length="66" mass="7569">MKENQLKTALELNQISSRELERTSRIFETSAEHQSTLNGICAIALVFLTYLGPYTYGFRHLILTVH</sequence>
<dbReference type="Proteomes" id="UP000663832">
    <property type="component" value="Unassembled WGS sequence"/>
</dbReference>
<dbReference type="EMBL" id="CAJNOM010000079">
    <property type="protein sequence ID" value="CAF0997844.1"/>
    <property type="molecule type" value="Genomic_DNA"/>
</dbReference>
<dbReference type="EMBL" id="CAJNOI010000063">
    <property type="protein sequence ID" value="CAF0980487.1"/>
    <property type="molecule type" value="Genomic_DNA"/>
</dbReference>
<dbReference type="Proteomes" id="UP000663877">
    <property type="component" value="Unassembled WGS sequence"/>
</dbReference>
<dbReference type="Gene3D" id="1.20.920.20">
    <property type="match status" value="1"/>
</dbReference>
<evidence type="ECO:0000313" key="2">
    <source>
        <dbReference type="EMBL" id="CAF0980487.1"/>
    </source>
</evidence>
<organism evidence="2 5">
    <name type="scientific">Adineta steineri</name>
    <dbReference type="NCBI Taxonomy" id="433720"/>
    <lineage>
        <taxon>Eukaryota</taxon>
        <taxon>Metazoa</taxon>
        <taxon>Spiralia</taxon>
        <taxon>Gnathifera</taxon>
        <taxon>Rotifera</taxon>
        <taxon>Eurotatoria</taxon>
        <taxon>Bdelloidea</taxon>
        <taxon>Adinetida</taxon>
        <taxon>Adinetidae</taxon>
        <taxon>Adineta</taxon>
    </lineage>
</organism>
<accession>A0A814FE31</accession>
<evidence type="ECO:0000313" key="5">
    <source>
        <dbReference type="Proteomes" id="UP000663877"/>
    </source>
</evidence>
<gene>
    <name evidence="2" type="ORF">BJG266_LOCUS14841</name>
    <name evidence="3" type="ORF">QVE165_LOCUS14759</name>
</gene>
<name>A0A814FE31_9BILA</name>
<keyword evidence="1" id="KW-0812">Transmembrane</keyword>
<evidence type="ECO:0000256" key="1">
    <source>
        <dbReference type="SAM" id="Phobius"/>
    </source>
</evidence>